<accession>E9GE81</accession>
<keyword evidence="1" id="KW-0472">Membrane</keyword>
<dbReference type="InParanoid" id="E9GE81"/>
<evidence type="ECO:0000256" key="1">
    <source>
        <dbReference type="SAM" id="Phobius"/>
    </source>
</evidence>
<keyword evidence="1" id="KW-1133">Transmembrane helix</keyword>
<dbReference type="PhylomeDB" id="E9GE81"/>
<protein>
    <submittedName>
        <fullName evidence="2">Uncharacterized protein</fullName>
    </submittedName>
</protein>
<keyword evidence="1" id="KW-0812">Transmembrane</keyword>
<evidence type="ECO:0000313" key="3">
    <source>
        <dbReference type="Proteomes" id="UP000000305"/>
    </source>
</evidence>
<feature type="transmembrane region" description="Helical" evidence="1">
    <location>
        <begin position="69"/>
        <end position="88"/>
    </location>
</feature>
<feature type="transmembrane region" description="Helical" evidence="1">
    <location>
        <begin position="119"/>
        <end position="139"/>
    </location>
</feature>
<organism evidence="2 3">
    <name type="scientific">Daphnia pulex</name>
    <name type="common">Water flea</name>
    <dbReference type="NCBI Taxonomy" id="6669"/>
    <lineage>
        <taxon>Eukaryota</taxon>
        <taxon>Metazoa</taxon>
        <taxon>Ecdysozoa</taxon>
        <taxon>Arthropoda</taxon>
        <taxon>Crustacea</taxon>
        <taxon>Branchiopoda</taxon>
        <taxon>Diplostraca</taxon>
        <taxon>Cladocera</taxon>
        <taxon>Anomopoda</taxon>
        <taxon>Daphniidae</taxon>
        <taxon>Daphnia</taxon>
    </lineage>
</organism>
<dbReference type="KEGG" id="dpx:DAPPUDRAFT_241421"/>
<evidence type="ECO:0000313" key="2">
    <source>
        <dbReference type="EMBL" id="EFX82361.1"/>
    </source>
</evidence>
<feature type="transmembrane region" description="Helical" evidence="1">
    <location>
        <begin position="43"/>
        <end position="62"/>
    </location>
</feature>
<proteinExistence type="predicted"/>
<dbReference type="Proteomes" id="UP000000305">
    <property type="component" value="Unassembled WGS sequence"/>
</dbReference>
<gene>
    <name evidence="2" type="ORF">DAPPUDRAFT_241421</name>
</gene>
<sequence length="247" mass="27566">MAPLNDKEMKKWRAVAGLNVILGSIVLIVQVATLFTLYEWVDWIGIGIWGGCFMISAGSLTIQRNPRLISMSVCAMLSGLALIIFYAWNLGVYNNYSSYYGLITTGPEAYCYYYGDWRLAADIIFIVCGCLAMMINLVLSMNAKAIVVIRPIVRYPVNHVNAYPMSTTNTTYVVTSSQHPTAYYPTANQQTVYQVPVVTYPSNNTNNGVIYQTTSPAGYPPMNNNQQQQQPVYYTQTNPPTYATTAY</sequence>
<feature type="transmembrane region" description="Helical" evidence="1">
    <location>
        <begin position="12"/>
        <end position="37"/>
    </location>
</feature>
<name>E9GE81_DAPPU</name>
<dbReference type="OrthoDB" id="6368498at2759"/>
<dbReference type="HOGENOM" id="CLU_1125506_0_0_1"/>
<dbReference type="AlphaFoldDB" id="E9GE81"/>
<keyword evidence="3" id="KW-1185">Reference proteome</keyword>
<dbReference type="EMBL" id="GL732540">
    <property type="protein sequence ID" value="EFX82361.1"/>
    <property type="molecule type" value="Genomic_DNA"/>
</dbReference>
<reference evidence="2 3" key="1">
    <citation type="journal article" date="2011" name="Science">
        <title>The ecoresponsive genome of Daphnia pulex.</title>
        <authorList>
            <person name="Colbourne J.K."/>
            <person name="Pfrender M.E."/>
            <person name="Gilbert D."/>
            <person name="Thomas W.K."/>
            <person name="Tucker A."/>
            <person name="Oakley T.H."/>
            <person name="Tokishita S."/>
            <person name="Aerts A."/>
            <person name="Arnold G.J."/>
            <person name="Basu M.K."/>
            <person name="Bauer D.J."/>
            <person name="Caceres C.E."/>
            <person name="Carmel L."/>
            <person name="Casola C."/>
            <person name="Choi J.H."/>
            <person name="Detter J.C."/>
            <person name="Dong Q."/>
            <person name="Dusheyko S."/>
            <person name="Eads B.D."/>
            <person name="Frohlich T."/>
            <person name="Geiler-Samerotte K.A."/>
            <person name="Gerlach D."/>
            <person name="Hatcher P."/>
            <person name="Jogdeo S."/>
            <person name="Krijgsveld J."/>
            <person name="Kriventseva E.V."/>
            <person name="Kultz D."/>
            <person name="Laforsch C."/>
            <person name="Lindquist E."/>
            <person name="Lopez J."/>
            <person name="Manak J.R."/>
            <person name="Muller J."/>
            <person name="Pangilinan J."/>
            <person name="Patwardhan R.P."/>
            <person name="Pitluck S."/>
            <person name="Pritham E.J."/>
            <person name="Rechtsteiner A."/>
            <person name="Rho M."/>
            <person name="Rogozin I.B."/>
            <person name="Sakarya O."/>
            <person name="Salamov A."/>
            <person name="Schaack S."/>
            <person name="Shapiro H."/>
            <person name="Shiga Y."/>
            <person name="Skalitzky C."/>
            <person name="Smith Z."/>
            <person name="Souvorov A."/>
            <person name="Sung W."/>
            <person name="Tang Z."/>
            <person name="Tsuchiya D."/>
            <person name="Tu H."/>
            <person name="Vos H."/>
            <person name="Wang M."/>
            <person name="Wolf Y.I."/>
            <person name="Yamagata H."/>
            <person name="Yamada T."/>
            <person name="Ye Y."/>
            <person name="Shaw J.R."/>
            <person name="Andrews J."/>
            <person name="Crease T.J."/>
            <person name="Tang H."/>
            <person name="Lucas S.M."/>
            <person name="Robertson H.M."/>
            <person name="Bork P."/>
            <person name="Koonin E.V."/>
            <person name="Zdobnov E.M."/>
            <person name="Grigoriev I.V."/>
            <person name="Lynch M."/>
            <person name="Boore J.L."/>
        </authorList>
    </citation>
    <scope>NUCLEOTIDE SEQUENCE [LARGE SCALE GENOMIC DNA]</scope>
</reference>